<sequence>MNVHIMLVVMLLSFFIFIDGHVYEKCGENEEYKCGGSEEYCPKLKEGERWYKYPPYPNKECKCVCKQGCYRDESSNKCVEKCPCPKGFEFKVSSNCESSCKSYLCKEPKSAGCYCPSEQCYDGKECVSKEVKTTKSPKNC</sequence>
<evidence type="ECO:0000256" key="1">
    <source>
        <dbReference type="SAM" id="SignalP"/>
    </source>
</evidence>
<protein>
    <submittedName>
        <fullName evidence="2">Uncharacterized protein</fullName>
    </submittedName>
</protein>
<keyword evidence="3" id="KW-1185">Reference proteome</keyword>
<keyword evidence="1" id="KW-0732">Signal</keyword>
<proteinExistence type="predicted"/>
<evidence type="ECO:0000313" key="2">
    <source>
        <dbReference type="EMBL" id="KAF7265066.1"/>
    </source>
</evidence>
<dbReference type="EMBL" id="JAACXV010015028">
    <property type="protein sequence ID" value="KAF7265066.1"/>
    <property type="molecule type" value="Genomic_DNA"/>
</dbReference>
<feature type="signal peptide" evidence="1">
    <location>
        <begin position="1"/>
        <end position="20"/>
    </location>
</feature>
<gene>
    <name evidence="2" type="ORF">GWI33_021595</name>
</gene>
<reference evidence="2" key="1">
    <citation type="submission" date="2020-08" db="EMBL/GenBank/DDBJ databases">
        <title>Genome sequencing and assembly of the red palm weevil Rhynchophorus ferrugineus.</title>
        <authorList>
            <person name="Dias G.B."/>
            <person name="Bergman C.M."/>
            <person name="Manee M."/>
        </authorList>
    </citation>
    <scope>NUCLEOTIDE SEQUENCE</scope>
    <source>
        <strain evidence="2">AA-2017</strain>
        <tissue evidence="2">Whole larva</tissue>
    </source>
</reference>
<comment type="caution">
    <text evidence="2">The sequence shown here is derived from an EMBL/GenBank/DDBJ whole genome shotgun (WGS) entry which is preliminary data.</text>
</comment>
<dbReference type="Proteomes" id="UP000625711">
    <property type="component" value="Unassembled WGS sequence"/>
</dbReference>
<organism evidence="2 3">
    <name type="scientific">Rhynchophorus ferrugineus</name>
    <name type="common">Red palm weevil</name>
    <name type="synonym">Curculio ferrugineus</name>
    <dbReference type="NCBI Taxonomy" id="354439"/>
    <lineage>
        <taxon>Eukaryota</taxon>
        <taxon>Metazoa</taxon>
        <taxon>Ecdysozoa</taxon>
        <taxon>Arthropoda</taxon>
        <taxon>Hexapoda</taxon>
        <taxon>Insecta</taxon>
        <taxon>Pterygota</taxon>
        <taxon>Neoptera</taxon>
        <taxon>Endopterygota</taxon>
        <taxon>Coleoptera</taxon>
        <taxon>Polyphaga</taxon>
        <taxon>Cucujiformia</taxon>
        <taxon>Curculionidae</taxon>
        <taxon>Dryophthorinae</taxon>
        <taxon>Rhynchophorus</taxon>
    </lineage>
</organism>
<evidence type="ECO:0000313" key="3">
    <source>
        <dbReference type="Proteomes" id="UP000625711"/>
    </source>
</evidence>
<dbReference type="AlphaFoldDB" id="A0A834M2D7"/>
<feature type="chain" id="PRO_5032268977" evidence="1">
    <location>
        <begin position="21"/>
        <end position="140"/>
    </location>
</feature>
<dbReference type="Gene3D" id="2.10.25.10">
    <property type="entry name" value="Laminin"/>
    <property type="match status" value="1"/>
</dbReference>
<accession>A0A834M2D7</accession>
<name>A0A834M2D7_RHYFE</name>